<gene>
    <name evidence="3" type="ORF">mPipKuh1_009019</name>
</gene>
<keyword evidence="2" id="KW-1133">Transmembrane helix</keyword>
<feature type="transmembrane region" description="Helical" evidence="2">
    <location>
        <begin position="51"/>
        <end position="77"/>
    </location>
</feature>
<feature type="region of interest" description="Disordered" evidence="1">
    <location>
        <begin position="91"/>
        <end position="181"/>
    </location>
</feature>
<name>A0A7J8A8T5_PIPKU</name>
<keyword evidence="2" id="KW-0472">Membrane</keyword>
<accession>A0A7J8A8T5</accession>
<keyword evidence="2" id="KW-0812">Transmembrane</keyword>
<evidence type="ECO:0000256" key="1">
    <source>
        <dbReference type="SAM" id="MobiDB-lite"/>
    </source>
</evidence>
<protein>
    <submittedName>
        <fullName evidence="3">Uncharacterized protein</fullName>
    </submittedName>
</protein>
<evidence type="ECO:0000313" key="4">
    <source>
        <dbReference type="Proteomes" id="UP000558488"/>
    </source>
</evidence>
<comment type="caution">
    <text evidence="3">The sequence shown here is derived from an EMBL/GenBank/DDBJ whole genome shotgun (WGS) entry which is preliminary data.</text>
</comment>
<keyword evidence="4" id="KW-1185">Reference proteome</keyword>
<proteinExistence type="predicted"/>
<dbReference type="AlphaFoldDB" id="A0A7J8A8T5"/>
<reference evidence="3 4" key="1">
    <citation type="journal article" date="2020" name="Nature">
        <title>Six reference-quality genomes reveal evolution of bat adaptations.</title>
        <authorList>
            <person name="Jebb D."/>
            <person name="Huang Z."/>
            <person name="Pippel M."/>
            <person name="Hughes G.M."/>
            <person name="Lavrichenko K."/>
            <person name="Devanna P."/>
            <person name="Winkler S."/>
            <person name="Jermiin L.S."/>
            <person name="Skirmuntt E.C."/>
            <person name="Katzourakis A."/>
            <person name="Burkitt-Gray L."/>
            <person name="Ray D.A."/>
            <person name="Sullivan K.A.M."/>
            <person name="Roscito J.G."/>
            <person name="Kirilenko B.M."/>
            <person name="Davalos L.M."/>
            <person name="Corthals A.P."/>
            <person name="Power M.L."/>
            <person name="Jones G."/>
            <person name="Ransome R.D."/>
            <person name="Dechmann D.K.N."/>
            <person name="Locatelli A.G."/>
            <person name="Puechmaille S.J."/>
            <person name="Fedrigo O."/>
            <person name="Jarvis E.D."/>
            <person name="Hiller M."/>
            <person name="Vernes S.C."/>
            <person name="Myers E.W."/>
            <person name="Teeling E.C."/>
        </authorList>
    </citation>
    <scope>NUCLEOTIDE SEQUENCE [LARGE SCALE GENOMIC DNA]</scope>
    <source>
        <strain evidence="3">MPipKuh1</strain>
        <tissue evidence="3">Flight muscle</tissue>
    </source>
</reference>
<dbReference type="EMBL" id="JACAGB010000002">
    <property type="protein sequence ID" value="KAF6382675.1"/>
    <property type="molecule type" value="Genomic_DNA"/>
</dbReference>
<sequence>MAVRSWLRDLADEVSEWLVWLDQKMDKLGLKPNFQAQVDFLLEHQGWYTLLSWHLILMVVIFLLVYGWVSSCSYVSAAELRARRMRKLRREEAASAGARRRRRTQRESTPAPPQTTASNLAVPKSPRMEEKRTGKKQPNPRDSHRERHPRGRPLPTSNGPHVARPATRPETHVSAPTGYRSRDPLMHRMALHRRDDSEDLETFYIWIKPNGQAAEVSDMKVSRFPRSETATQPLGINKRNEGPRKPVCEATAMHTCFCEGGKNGMPWWVRLEEGSLRIRKPPKM</sequence>
<evidence type="ECO:0000313" key="3">
    <source>
        <dbReference type="EMBL" id="KAF6382675.1"/>
    </source>
</evidence>
<dbReference type="Proteomes" id="UP000558488">
    <property type="component" value="Unassembled WGS sequence"/>
</dbReference>
<organism evidence="3 4">
    <name type="scientific">Pipistrellus kuhlii</name>
    <name type="common">Kuhl's pipistrelle</name>
    <dbReference type="NCBI Taxonomy" id="59472"/>
    <lineage>
        <taxon>Eukaryota</taxon>
        <taxon>Metazoa</taxon>
        <taxon>Chordata</taxon>
        <taxon>Craniata</taxon>
        <taxon>Vertebrata</taxon>
        <taxon>Euteleostomi</taxon>
        <taxon>Mammalia</taxon>
        <taxon>Eutheria</taxon>
        <taxon>Laurasiatheria</taxon>
        <taxon>Chiroptera</taxon>
        <taxon>Yangochiroptera</taxon>
        <taxon>Vespertilionidae</taxon>
        <taxon>Pipistrellus</taxon>
    </lineage>
</organism>
<evidence type="ECO:0000256" key="2">
    <source>
        <dbReference type="SAM" id="Phobius"/>
    </source>
</evidence>